<dbReference type="EMBL" id="AUWU02000003">
    <property type="protein sequence ID" value="KAH0575374.1"/>
    <property type="molecule type" value="Genomic_DNA"/>
</dbReference>
<dbReference type="CDD" id="cd00427">
    <property type="entry name" value="Ribosomal_L29_HIP"/>
    <property type="match status" value="1"/>
</dbReference>
<dbReference type="VEuPathDB" id="GiardiaDB:SS50377_23007"/>
<evidence type="ECO:0000313" key="5">
    <source>
        <dbReference type="EMBL" id="EST47589.1"/>
    </source>
</evidence>
<gene>
    <name evidence="5" type="ORF">SS50377_12280</name>
    <name evidence="6" type="ORF">SS50377_23007</name>
</gene>
<organism evidence="5">
    <name type="scientific">Spironucleus salmonicida</name>
    <dbReference type="NCBI Taxonomy" id="348837"/>
    <lineage>
        <taxon>Eukaryota</taxon>
        <taxon>Metamonada</taxon>
        <taxon>Diplomonadida</taxon>
        <taxon>Hexamitidae</taxon>
        <taxon>Hexamitinae</taxon>
        <taxon>Spironucleus</taxon>
    </lineage>
</organism>
<evidence type="ECO:0000313" key="6">
    <source>
        <dbReference type="EMBL" id="KAH0575374.1"/>
    </source>
</evidence>
<evidence type="ECO:0000313" key="7">
    <source>
        <dbReference type="Proteomes" id="UP000018208"/>
    </source>
</evidence>
<dbReference type="InterPro" id="IPR001854">
    <property type="entry name" value="Ribosomal_uL29"/>
</dbReference>
<protein>
    <submittedName>
        <fullName evidence="5">Ribosomal L29 protein</fullName>
    </submittedName>
    <submittedName>
        <fullName evidence="6">Ribosomal protein L29</fullName>
    </submittedName>
</protein>
<reference evidence="5 6" key="1">
    <citation type="journal article" date="2014" name="PLoS Genet.">
        <title>The Genome of Spironucleus salmonicida Highlights a Fish Pathogen Adapted to Fluctuating Environments.</title>
        <authorList>
            <person name="Xu F."/>
            <person name="Jerlstrom-Hultqvist J."/>
            <person name="Einarsson E."/>
            <person name="Astvaldsson A."/>
            <person name="Svard S.G."/>
            <person name="Andersson J.O."/>
        </authorList>
    </citation>
    <scope>NUCLEOTIDE SEQUENCE</scope>
    <source>
        <strain evidence="6">ATCC 50377</strain>
    </source>
</reference>
<dbReference type="Proteomes" id="UP000018208">
    <property type="component" value="Unassembled WGS sequence"/>
</dbReference>
<name>V6M2U6_9EUKA</name>
<dbReference type="SUPFAM" id="SSF46561">
    <property type="entry name" value="Ribosomal protein L29 (L29p)"/>
    <property type="match status" value="1"/>
</dbReference>
<comment type="similarity">
    <text evidence="1">Belongs to the universal ribosomal protein uL29 family.</text>
</comment>
<dbReference type="PANTHER" id="PTHR45722">
    <property type="entry name" value="60S RIBOSOMAL PROTEIN L35"/>
    <property type="match status" value="1"/>
</dbReference>
<sequence length="130" mass="15278">MAREDSKLVKLNKELKAMTKEELQTKLDEYRREHLNLRVSKVVSGRVANQLNRLSDVQKDIARVLTQIRTVQLKELAEKYESSKVKPKRFTKFTTKARRLALSTRQQQIKPNMVTKRHHACPKLNFALKH</sequence>
<keyword evidence="3" id="KW-0687">Ribonucleoprotein</keyword>
<keyword evidence="7" id="KW-1185">Reference proteome</keyword>
<dbReference type="GO" id="GO:0022625">
    <property type="term" value="C:cytosolic large ribosomal subunit"/>
    <property type="evidence" value="ECO:0007669"/>
    <property type="project" value="InterPro"/>
</dbReference>
<evidence type="ECO:0000256" key="2">
    <source>
        <dbReference type="ARBA" id="ARBA00022980"/>
    </source>
</evidence>
<dbReference type="HAMAP" id="MF_00374">
    <property type="entry name" value="Ribosomal_uL29"/>
    <property type="match status" value="1"/>
</dbReference>
<evidence type="ECO:0000256" key="4">
    <source>
        <dbReference type="SAM" id="Coils"/>
    </source>
</evidence>
<dbReference type="InterPro" id="IPR045059">
    <property type="entry name" value="Ribosomal_uL29_euk"/>
</dbReference>
<dbReference type="GO" id="GO:0003735">
    <property type="term" value="F:structural constituent of ribosome"/>
    <property type="evidence" value="ECO:0007669"/>
    <property type="project" value="InterPro"/>
</dbReference>
<dbReference type="Pfam" id="PF00831">
    <property type="entry name" value="Ribosomal_L29"/>
    <property type="match status" value="1"/>
</dbReference>
<dbReference type="GO" id="GO:0000463">
    <property type="term" value="P:maturation of LSU-rRNA from tricistronic rRNA transcript (SSU-rRNA, 5.8S rRNA, LSU-rRNA)"/>
    <property type="evidence" value="ECO:0007669"/>
    <property type="project" value="InterPro"/>
</dbReference>
<dbReference type="PANTHER" id="PTHR45722:SF2">
    <property type="entry name" value="LARGE RIBOSOMAL SUBUNIT PROTEIN UL29-RELATED"/>
    <property type="match status" value="1"/>
</dbReference>
<dbReference type="EMBL" id="KI546038">
    <property type="protein sequence ID" value="EST47589.1"/>
    <property type="molecule type" value="Genomic_DNA"/>
</dbReference>
<dbReference type="GO" id="GO:0003729">
    <property type="term" value="F:mRNA binding"/>
    <property type="evidence" value="ECO:0007669"/>
    <property type="project" value="TreeGrafter"/>
</dbReference>
<dbReference type="NCBIfam" id="TIGR00012">
    <property type="entry name" value="L29"/>
    <property type="match status" value="1"/>
</dbReference>
<dbReference type="GO" id="GO:0006412">
    <property type="term" value="P:translation"/>
    <property type="evidence" value="ECO:0007669"/>
    <property type="project" value="InterPro"/>
</dbReference>
<evidence type="ECO:0000256" key="1">
    <source>
        <dbReference type="ARBA" id="ARBA00009254"/>
    </source>
</evidence>
<keyword evidence="2 6" id="KW-0689">Ribosomal protein</keyword>
<evidence type="ECO:0000256" key="3">
    <source>
        <dbReference type="ARBA" id="ARBA00023274"/>
    </source>
</evidence>
<reference evidence="6" key="2">
    <citation type="submission" date="2020-12" db="EMBL/GenBank/DDBJ databases">
        <title>New Spironucleus salmonicida genome in near-complete chromosomes.</title>
        <authorList>
            <person name="Xu F."/>
            <person name="Kurt Z."/>
            <person name="Jimenez-Gonzalez A."/>
            <person name="Astvaldsson A."/>
            <person name="Andersson J.O."/>
            <person name="Svard S.G."/>
        </authorList>
    </citation>
    <scope>NUCLEOTIDE SEQUENCE</scope>
    <source>
        <strain evidence="6">ATCC 50377</strain>
    </source>
</reference>
<dbReference type="Gene3D" id="1.10.287.310">
    <property type="match status" value="1"/>
</dbReference>
<keyword evidence="4" id="KW-0175">Coiled coil</keyword>
<dbReference type="InterPro" id="IPR036049">
    <property type="entry name" value="Ribosomal_uL29_sf"/>
</dbReference>
<proteinExistence type="inferred from homology"/>
<feature type="coiled-coil region" evidence="4">
    <location>
        <begin position="1"/>
        <end position="40"/>
    </location>
</feature>
<accession>V6M2U6</accession>
<dbReference type="OrthoDB" id="528635at2759"/>
<dbReference type="AlphaFoldDB" id="V6M2U6"/>